<feature type="domain" description="Methyltransferase type 11" evidence="1">
    <location>
        <begin position="42"/>
        <end position="131"/>
    </location>
</feature>
<evidence type="ECO:0000313" key="2">
    <source>
        <dbReference type="EMBL" id="HIW79592.1"/>
    </source>
</evidence>
<dbReference type="PANTHER" id="PTHR42912:SF93">
    <property type="entry name" value="N6-ADENOSINE-METHYLTRANSFERASE TMT1A"/>
    <property type="match status" value="1"/>
</dbReference>
<proteinExistence type="predicted"/>
<accession>A0A9D1R229</accession>
<organism evidence="2 3">
    <name type="scientific">Candidatus Bilophila faecipullorum</name>
    <dbReference type="NCBI Taxonomy" id="2838482"/>
    <lineage>
        <taxon>Bacteria</taxon>
        <taxon>Pseudomonadati</taxon>
        <taxon>Thermodesulfobacteriota</taxon>
        <taxon>Desulfovibrionia</taxon>
        <taxon>Desulfovibrionales</taxon>
        <taxon>Desulfovibrionaceae</taxon>
        <taxon>Bilophila</taxon>
    </lineage>
</organism>
<dbReference type="EMBL" id="DXGI01000397">
    <property type="protein sequence ID" value="HIW79592.1"/>
    <property type="molecule type" value="Genomic_DNA"/>
</dbReference>
<dbReference type="Gene3D" id="3.40.50.150">
    <property type="entry name" value="Vaccinia Virus protein VP39"/>
    <property type="match status" value="1"/>
</dbReference>
<dbReference type="Proteomes" id="UP000824264">
    <property type="component" value="Unassembled WGS sequence"/>
</dbReference>
<dbReference type="SUPFAM" id="SSF53335">
    <property type="entry name" value="S-adenosyl-L-methionine-dependent methyltransferases"/>
    <property type="match status" value="1"/>
</dbReference>
<dbReference type="CDD" id="cd02440">
    <property type="entry name" value="AdoMet_MTases"/>
    <property type="match status" value="1"/>
</dbReference>
<comment type="caution">
    <text evidence="2">The sequence shown here is derived from an EMBL/GenBank/DDBJ whole genome shotgun (WGS) entry which is preliminary data.</text>
</comment>
<dbReference type="Pfam" id="PF08241">
    <property type="entry name" value="Methyltransf_11"/>
    <property type="match status" value="1"/>
</dbReference>
<dbReference type="InterPro" id="IPR050508">
    <property type="entry name" value="Methyltransf_Superfamily"/>
</dbReference>
<sequence>MKPLYESRLFREAADGCLRPGGAALTRRGLALCGFRSAERVVDVGCGPGVTLGLLEACGLHGVGVDSSPAMLREARQRSALPVAAGDMGRLPLRDGSVDGVICECVLSLASSVEEALSDMWRVLRPGGQLLLTDIVLREKREGSTGQGCAAGALQVGDLMQSLCGQGFRIREAEDHSRLLAELAGRLLFQGVPRADLLAWMGVPCGGSGCHSSSRLGYWMFVAEKGNE</sequence>
<name>A0A9D1R229_9BACT</name>
<dbReference type="GO" id="GO:0032259">
    <property type="term" value="P:methylation"/>
    <property type="evidence" value="ECO:0007669"/>
    <property type="project" value="UniProtKB-KW"/>
</dbReference>
<dbReference type="InterPro" id="IPR013216">
    <property type="entry name" value="Methyltransf_11"/>
</dbReference>
<dbReference type="GO" id="GO:0008757">
    <property type="term" value="F:S-adenosylmethionine-dependent methyltransferase activity"/>
    <property type="evidence" value="ECO:0007669"/>
    <property type="project" value="InterPro"/>
</dbReference>
<protein>
    <submittedName>
        <fullName evidence="2">Class I SAM-dependent methyltransferase</fullName>
    </submittedName>
</protein>
<keyword evidence="2" id="KW-0808">Transferase</keyword>
<dbReference type="AlphaFoldDB" id="A0A9D1R229"/>
<reference evidence="2" key="1">
    <citation type="journal article" date="2021" name="PeerJ">
        <title>Extensive microbial diversity within the chicken gut microbiome revealed by metagenomics and culture.</title>
        <authorList>
            <person name="Gilroy R."/>
            <person name="Ravi A."/>
            <person name="Getino M."/>
            <person name="Pursley I."/>
            <person name="Horton D.L."/>
            <person name="Alikhan N.F."/>
            <person name="Baker D."/>
            <person name="Gharbi K."/>
            <person name="Hall N."/>
            <person name="Watson M."/>
            <person name="Adriaenssens E.M."/>
            <person name="Foster-Nyarko E."/>
            <person name="Jarju S."/>
            <person name="Secka A."/>
            <person name="Antonio M."/>
            <person name="Oren A."/>
            <person name="Chaudhuri R.R."/>
            <person name="La Ragione R."/>
            <person name="Hildebrand F."/>
            <person name="Pallen M.J."/>
        </authorList>
    </citation>
    <scope>NUCLEOTIDE SEQUENCE</scope>
    <source>
        <strain evidence="2">ChiSxjej5B17-1746</strain>
    </source>
</reference>
<evidence type="ECO:0000259" key="1">
    <source>
        <dbReference type="Pfam" id="PF08241"/>
    </source>
</evidence>
<reference evidence="2" key="2">
    <citation type="submission" date="2021-04" db="EMBL/GenBank/DDBJ databases">
        <authorList>
            <person name="Gilroy R."/>
        </authorList>
    </citation>
    <scope>NUCLEOTIDE SEQUENCE</scope>
    <source>
        <strain evidence="2">ChiSxjej5B17-1746</strain>
    </source>
</reference>
<dbReference type="InterPro" id="IPR029063">
    <property type="entry name" value="SAM-dependent_MTases_sf"/>
</dbReference>
<evidence type="ECO:0000313" key="3">
    <source>
        <dbReference type="Proteomes" id="UP000824264"/>
    </source>
</evidence>
<dbReference type="NCBIfam" id="NF045667">
    <property type="entry name" value="MTase_DVU1556"/>
    <property type="match status" value="1"/>
</dbReference>
<keyword evidence="2" id="KW-0489">Methyltransferase</keyword>
<gene>
    <name evidence="2" type="ORF">H9874_10695</name>
</gene>
<dbReference type="PANTHER" id="PTHR42912">
    <property type="entry name" value="METHYLTRANSFERASE"/>
    <property type="match status" value="1"/>
</dbReference>